<sequence>MGSIHGQALSSLKIPVLVIQFSFPILIIYKHLLPELFPLPVQEEFFEIEEEFFDADDEFLDADEEEGAITIDADYEGDDESDPNGDMNELFEFTDEIEQVEPLIDNAVVAAEIPANAVPAI</sequence>
<accession>D7LZG9</accession>
<dbReference type="Gramene" id="fgenesh1_pg.C_scaffold_6002790">
    <property type="protein sequence ID" value="fgenesh1_pg.C_scaffold_6002790"/>
    <property type="gene ID" value="fgenesh1_pg.C_scaffold_6002790"/>
</dbReference>
<dbReference type="HOGENOM" id="CLU_2041237_0_0_1"/>
<protein>
    <submittedName>
        <fullName evidence="1">Predicted protein</fullName>
    </submittedName>
</protein>
<evidence type="ECO:0000313" key="2">
    <source>
        <dbReference type="Proteomes" id="UP000008694"/>
    </source>
</evidence>
<evidence type="ECO:0000313" key="1">
    <source>
        <dbReference type="EMBL" id="EFH48823.1"/>
    </source>
</evidence>
<dbReference type="EMBL" id="GL348718">
    <property type="protein sequence ID" value="EFH48823.1"/>
    <property type="molecule type" value="Genomic_DNA"/>
</dbReference>
<name>D7LZG9_ARALL</name>
<dbReference type="AlphaFoldDB" id="D7LZG9"/>
<proteinExistence type="predicted"/>
<reference evidence="2" key="1">
    <citation type="journal article" date="2011" name="Nat. Genet.">
        <title>The Arabidopsis lyrata genome sequence and the basis of rapid genome size change.</title>
        <authorList>
            <person name="Hu T.T."/>
            <person name="Pattyn P."/>
            <person name="Bakker E.G."/>
            <person name="Cao J."/>
            <person name="Cheng J.-F."/>
            <person name="Clark R.M."/>
            <person name="Fahlgren N."/>
            <person name="Fawcett J.A."/>
            <person name="Grimwood J."/>
            <person name="Gundlach H."/>
            <person name="Haberer G."/>
            <person name="Hollister J.D."/>
            <person name="Ossowski S."/>
            <person name="Ottilar R.P."/>
            <person name="Salamov A.A."/>
            <person name="Schneeberger K."/>
            <person name="Spannagl M."/>
            <person name="Wang X."/>
            <person name="Yang L."/>
            <person name="Nasrallah M.E."/>
            <person name="Bergelson J."/>
            <person name="Carrington J.C."/>
            <person name="Gaut B.S."/>
            <person name="Schmutz J."/>
            <person name="Mayer K.F.X."/>
            <person name="Van de Peer Y."/>
            <person name="Grigoriev I.V."/>
            <person name="Nordborg M."/>
            <person name="Weigel D."/>
            <person name="Guo Y.-L."/>
        </authorList>
    </citation>
    <scope>NUCLEOTIDE SEQUENCE [LARGE SCALE GENOMIC DNA]</scope>
    <source>
        <strain evidence="2">cv. MN47</strain>
    </source>
</reference>
<keyword evidence="2" id="KW-1185">Reference proteome</keyword>
<gene>
    <name evidence="1" type="ORF">ARALYDRAFT_352197</name>
</gene>
<organism evidence="2">
    <name type="scientific">Arabidopsis lyrata subsp. lyrata</name>
    <name type="common">Lyre-leaved rock-cress</name>
    <dbReference type="NCBI Taxonomy" id="81972"/>
    <lineage>
        <taxon>Eukaryota</taxon>
        <taxon>Viridiplantae</taxon>
        <taxon>Streptophyta</taxon>
        <taxon>Embryophyta</taxon>
        <taxon>Tracheophyta</taxon>
        <taxon>Spermatophyta</taxon>
        <taxon>Magnoliopsida</taxon>
        <taxon>eudicotyledons</taxon>
        <taxon>Gunneridae</taxon>
        <taxon>Pentapetalae</taxon>
        <taxon>rosids</taxon>
        <taxon>malvids</taxon>
        <taxon>Brassicales</taxon>
        <taxon>Brassicaceae</taxon>
        <taxon>Camelineae</taxon>
        <taxon>Arabidopsis</taxon>
    </lineage>
</organism>
<dbReference type="Proteomes" id="UP000008694">
    <property type="component" value="Unassembled WGS sequence"/>
</dbReference>